<evidence type="ECO:0000256" key="2">
    <source>
        <dbReference type="ARBA" id="ARBA00023125"/>
    </source>
</evidence>
<dbReference type="PANTHER" id="PTHR30136:SF35">
    <property type="entry name" value="HTH-TYPE TRANSCRIPTIONAL REGULATOR RV1719"/>
    <property type="match status" value="1"/>
</dbReference>
<accession>A0A1V0GY30</accession>
<dbReference type="InterPro" id="IPR014757">
    <property type="entry name" value="Tscrpt_reg_IclR_C"/>
</dbReference>
<feature type="domain" description="HTH iclR-type" evidence="4">
    <location>
        <begin position="51"/>
        <end position="113"/>
    </location>
</feature>
<geneLocation type="plasmid" evidence="6 7">
    <name>unnamed4</name>
</geneLocation>
<keyword evidence="2" id="KW-0238">DNA-binding</keyword>
<evidence type="ECO:0008006" key="8">
    <source>
        <dbReference type="Google" id="ProtNLM"/>
    </source>
</evidence>
<proteinExistence type="predicted"/>
<dbReference type="InterPro" id="IPR050707">
    <property type="entry name" value="HTH_MetabolicPath_Reg"/>
</dbReference>
<dbReference type="SUPFAM" id="SSF55781">
    <property type="entry name" value="GAF domain-like"/>
    <property type="match status" value="1"/>
</dbReference>
<name>A0A1V0GY30_9RHOB</name>
<dbReference type="SMART" id="SM00346">
    <property type="entry name" value="HTH_ICLR"/>
    <property type="match status" value="1"/>
</dbReference>
<dbReference type="InterPro" id="IPR029016">
    <property type="entry name" value="GAF-like_dom_sf"/>
</dbReference>
<evidence type="ECO:0000256" key="1">
    <source>
        <dbReference type="ARBA" id="ARBA00023015"/>
    </source>
</evidence>
<gene>
    <name evidence="6" type="ORF">A6J80_20990</name>
</gene>
<dbReference type="GO" id="GO:0045892">
    <property type="term" value="P:negative regulation of DNA-templated transcription"/>
    <property type="evidence" value="ECO:0007669"/>
    <property type="project" value="TreeGrafter"/>
</dbReference>
<dbReference type="InterPro" id="IPR036390">
    <property type="entry name" value="WH_DNA-bd_sf"/>
</dbReference>
<dbReference type="PROSITE" id="PS51077">
    <property type="entry name" value="HTH_ICLR"/>
    <property type="match status" value="1"/>
</dbReference>
<dbReference type="Pfam" id="PF01614">
    <property type="entry name" value="IclR_C"/>
    <property type="match status" value="1"/>
</dbReference>
<keyword evidence="1" id="KW-0805">Transcription regulation</keyword>
<dbReference type="PANTHER" id="PTHR30136">
    <property type="entry name" value="HELIX-TURN-HELIX TRANSCRIPTIONAL REGULATOR, ICLR FAMILY"/>
    <property type="match status" value="1"/>
</dbReference>
<keyword evidence="6" id="KW-0614">Plasmid</keyword>
<dbReference type="PROSITE" id="PS51078">
    <property type="entry name" value="ICLR_ED"/>
    <property type="match status" value="1"/>
</dbReference>
<feature type="domain" description="IclR-ED" evidence="5">
    <location>
        <begin position="107"/>
        <end position="295"/>
    </location>
</feature>
<reference evidence="6" key="1">
    <citation type="submission" date="2017-12" db="EMBL/GenBank/DDBJ databases">
        <title>FDA dAtabase for Regulatory Grade micrObial Sequences (FDA-ARGOS): Supporting development and validation of Infectious Disease Dx tests.</title>
        <authorList>
            <person name="Campos J."/>
            <person name="Goldberg B."/>
            <person name="Tallon L."/>
            <person name="Sadzewicz L."/>
            <person name="Sengamalay N."/>
            <person name="Ott S."/>
            <person name="Godinez A."/>
            <person name="Nagaraj S."/>
            <person name="Vyas G."/>
            <person name="Aluvathingal J."/>
            <person name="Nadendla S."/>
            <person name="Geyer C."/>
            <person name="Nandy P."/>
            <person name="Hobson J."/>
            <person name="Sichtig H."/>
        </authorList>
    </citation>
    <scope>NUCLEOTIDE SEQUENCE</scope>
    <source>
        <strain evidence="6">FDAARGOS_252</strain>
        <plasmid evidence="6">unnamed4</plasmid>
    </source>
</reference>
<protein>
    <recommendedName>
        <fullName evidence="8">IclR family transcriptional regulator</fullName>
    </recommendedName>
</protein>
<dbReference type="Pfam" id="PF09339">
    <property type="entry name" value="HTH_IclR"/>
    <property type="match status" value="1"/>
</dbReference>
<evidence type="ECO:0000259" key="5">
    <source>
        <dbReference type="PROSITE" id="PS51078"/>
    </source>
</evidence>
<evidence type="ECO:0000313" key="7">
    <source>
        <dbReference type="Proteomes" id="UP000191257"/>
    </source>
</evidence>
<evidence type="ECO:0000256" key="3">
    <source>
        <dbReference type="ARBA" id="ARBA00023163"/>
    </source>
</evidence>
<dbReference type="SUPFAM" id="SSF46785">
    <property type="entry name" value="Winged helix' DNA-binding domain"/>
    <property type="match status" value="1"/>
</dbReference>
<dbReference type="InterPro" id="IPR036388">
    <property type="entry name" value="WH-like_DNA-bd_sf"/>
</dbReference>
<sequence length="310" mass="33764">MKNDISRYSTSGGRPAMAFENRNDYEELRREGGKWVLDDRADAGAGGKGGVPAVQKAIAIVSLINARGPELSLATIAEETGITRSHCHSILKTLVDFRWLGFDAERKTYRLDTGILRDLSTMVCQVTPMSLIRPVIDDLPVRTGVSCIVSTPQADGSFVVTAKASNPAEVEISYPIGHRFPADAPAQMKARLLAFDGERLAHEIELTRHATGASPEWAAQTAEAMAATRKLGYARSIGEFTEGLTAFALPVLDDRGEVTFILDCMGLNLAMLRKEAEIVRAMRAAIDEIHHLLGVRRQATPPEDVARLRA</sequence>
<organism evidence="6 7">
    <name type="scientific">Paracoccus yeei</name>
    <dbReference type="NCBI Taxonomy" id="147645"/>
    <lineage>
        <taxon>Bacteria</taxon>
        <taxon>Pseudomonadati</taxon>
        <taxon>Pseudomonadota</taxon>
        <taxon>Alphaproteobacteria</taxon>
        <taxon>Rhodobacterales</taxon>
        <taxon>Paracoccaceae</taxon>
        <taxon>Paracoccus</taxon>
    </lineage>
</organism>
<dbReference type="KEGG" id="pye:A6J80_20990"/>
<dbReference type="Gene3D" id="3.30.450.40">
    <property type="match status" value="1"/>
</dbReference>
<dbReference type="Proteomes" id="UP000191257">
    <property type="component" value="Plasmid unnamed4"/>
</dbReference>
<evidence type="ECO:0000313" key="6">
    <source>
        <dbReference type="EMBL" id="ARC38785.1"/>
    </source>
</evidence>
<dbReference type="EMBL" id="CP020444">
    <property type="protein sequence ID" value="ARC38785.1"/>
    <property type="molecule type" value="Genomic_DNA"/>
</dbReference>
<dbReference type="GO" id="GO:0003677">
    <property type="term" value="F:DNA binding"/>
    <property type="evidence" value="ECO:0007669"/>
    <property type="project" value="UniProtKB-KW"/>
</dbReference>
<dbReference type="InterPro" id="IPR005471">
    <property type="entry name" value="Tscrpt_reg_IclR_N"/>
</dbReference>
<keyword evidence="3" id="KW-0804">Transcription</keyword>
<dbReference type="Gene3D" id="1.10.10.10">
    <property type="entry name" value="Winged helix-like DNA-binding domain superfamily/Winged helix DNA-binding domain"/>
    <property type="match status" value="1"/>
</dbReference>
<dbReference type="GO" id="GO:0003700">
    <property type="term" value="F:DNA-binding transcription factor activity"/>
    <property type="evidence" value="ECO:0007669"/>
    <property type="project" value="TreeGrafter"/>
</dbReference>
<evidence type="ECO:0000259" key="4">
    <source>
        <dbReference type="PROSITE" id="PS51077"/>
    </source>
</evidence>
<dbReference type="AlphaFoldDB" id="A0A1V0GY30"/>
<keyword evidence="7" id="KW-1185">Reference proteome</keyword>